<reference evidence="3 4" key="2">
    <citation type="submission" date="2018-07" db="EMBL/GenBank/DDBJ databases">
        <title>Pontibacter sp. 2b14 genomic sequence and assembly.</title>
        <authorList>
            <person name="Du Z.-J."/>
        </authorList>
    </citation>
    <scope>NUCLEOTIDE SEQUENCE [LARGE SCALE GENOMIC DNA]</scope>
    <source>
        <strain evidence="3 4">2b14</strain>
    </source>
</reference>
<proteinExistence type="predicted"/>
<comment type="caution">
    <text evidence="3">The sequence shown here is derived from an EMBL/GenBank/DDBJ whole genome shotgun (WGS) entry which is preliminary data.</text>
</comment>
<dbReference type="RefSeq" id="WP_112304657.1">
    <property type="nucleotide sequence ID" value="NZ_QMDV01000001.1"/>
</dbReference>
<feature type="compositionally biased region" description="Low complexity" evidence="1">
    <location>
        <begin position="26"/>
        <end position="51"/>
    </location>
</feature>
<dbReference type="Gene3D" id="3.10.450.360">
    <property type="match status" value="1"/>
</dbReference>
<accession>A0A364RJ96</accession>
<feature type="region of interest" description="Disordered" evidence="1">
    <location>
        <begin position="26"/>
        <end position="60"/>
    </location>
</feature>
<evidence type="ECO:0000256" key="1">
    <source>
        <dbReference type="SAM" id="MobiDB-lite"/>
    </source>
</evidence>
<dbReference type="OrthoDB" id="853785at2"/>
<organism evidence="3 4">
    <name type="scientific">Pontibacter arcticus</name>
    <dbReference type="NCBI Taxonomy" id="2080288"/>
    <lineage>
        <taxon>Bacteria</taxon>
        <taxon>Pseudomonadati</taxon>
        <taxon>Bacteroidota</taxon>
        <taxon>Cytophagia</taxon>
        <taxon>Cytophagales</taxon>
        <taxon>Hymenobacteraceae</taxon>
        <taxon>Pontibacter</taxon>
    </lineage>
</organism>
<dbReference type="AlphaFoldDB" id="A0A364RJ96"/>
<evidence type="ECO:0008006" key="5">
    <source>
        <dbReference type="Google" id="ProtNLM"/>
    </source>
</evidence>
<keyword evidence="2" id="KW-0732">Signal</keyword>
<sequence length="134" mass="14224">MKKLTVIAFAFAAFGLVSTEANAQAATTGASTQAPAATTTTTQTTTTSTTADKQKIEETQLPEAVKTSMKAEAFKDWTVAEIYKVAPDASAAGATTTYEIYFTNAEQKRAIARFDETGKPIRKADNAASTETQQ</sequence>
<evidence type="ECO:0000313" key="4">
    <source>
        <dbReference type="Proteomes" id="UP000251692"/>
    </source>
</evidence>
<feature type="chain" id="PRO_5016710224" description="PepSY domain-containing protein" evidence="2">
    <location>
        <begin position="24"/>
        <end position="134"/>
    </location>
</feature>
<evidence type="ECO:0000313" key="3">
    <source>
        <dbReference type="EMBL" id="RAU84377.1"/>
    </source>
</evidence>
<reference evidence="3 4" key="1">
    <citation type="submission" date="2018-06" db="EMBL/GenBank/DDBJ databases">
        <authorList>
            <person name="Liu Z.-W."/>
        </authorList>
    </citation>
    <scope>NUCLEOTIDE SEQUENCE [LARGE SCALE GENOMIC DNA]</scope>
    <source>
        <strain evidence="3 4">2b14</strain>
    </source>
</reference>
<name>A0A364RJ96_9BACT</name>
<dbReference type="Proteomes" id="UP000251692">
    <property type="component" value="Unassembled WGS sequence"/>
</dbReference>
<keyword evidence="4" id="KW-1185">Reference proteome</keyword>
<dbReference type="EMBL" id="QMDV01000001">
    <property type="protein sequence ID" value="RAU84377.1"/>
    <property type="molecule type" value="Genomic_DNA"/>
</dbReference>
<evidence type="ECO:0000256" key="2">
    <source>
        <dbReference type="SAM" id="SignalP"/>
    </source>
</evidence>
<protein>
    <recommendedName>
        <fullName evidence="5">PepSY domain-containing protein</fullName>
    </recommendedName>
</protein>
<gene>
    <name evidence="3" type="ORF">DP923_04885</name>
</gene>
<feature type="signal peptide" evidence="2">
    <location>
        <begin position="1"/>
        <end position="23"/>
    </location>
</feature>